<sequence>MTNVGANAIRYYVQRENPGIKVMDENFFYIMTNGTLTINGYGYNSYTQLKTLESQGTLSPKKPESTPKKPESTPKAASESSPKNLVMFHQIILTLLQIIMLQFIYD</sequence>
<feature type="region of interest" description="Disordered" evidence="1">
    <location>
        <begin position="54"/>
        <end position="81"/>
    </location>
</feature>
<organism evidence="3 4">
    <name type="scientific">Rhizophagus irregularis (strain DAOM 197198w)</name>
    <name type="common">Glomus intraradices</name>
    <dbReference type="NCBI Taxonomy" id="1432141"/>
    <lineage>
        <taxon>Eukaryota</taxon>
        <taxon>Fungi</taxon>
        <taxon>Fungi incertae sedis</taxon>
        <taxon>Mucoromycota</taxon>
        <taxon>Glomeromycotina</taxon>
        <taxon>Glomeromycetes</taxon>
        <taxon>Glomerales</taxon>
        <taxon>Glomeraceae</taxon>
        <taxon>Rhizophagus</taxon>
    </lineage>
</organism>
<keyword evidence="4" id="KW-1185">Reference proteome</keyword>
<comment type="caution">
    <text evidence="3">The sequence shown here is derived from an EMBL/GenBank/DDBJ whole genome shotgun (WGS) entry which is preliminary data.</text>
</comment>
<feature type="compositionally biased region" description="Basic and acidic residues" evidence="1">
    <location>
        <begin position="61"/>
        <end position="72"/>
    </location>
</feature>
<dbReference type="Proteomes" id="UP000022910">
    <property type="component" value="Unassembled WGS sequence"/>
</dbReference>
<keyword evidence="2" id="KW-0812">Transmembrane</keyword>
<proteinExistence type="predicted"/>
<gene>
    <name evidence="3" type="ORF">RirG_078990</name>
</gene>
<evidence type="ECO:0000313" key="3">
    <source>
        <dbReference type="EMBL" id="EXX71386.1"/>
    </source>
</evidence>
<evidence type="ECO:0000256" key="1">
    <source>
        <dbReference type="SAM" id="MobiDB-lite"/>
    </source>
</evidence>
<accession>A0A015LFN9</accession>
<feature type="transmembrane region" description="Helical" evidence="2">
    <location>
        <begin position="85"/>
        <end position="105"/>
    </location>
</feature>
<name>A0A015LFN9_RHIIW</name>
<dbReference type="HOGENOM" id="CLU_2224640_0_0_1"/>
<dbReference type="AlphaFoldDB" id="A0A015LFN9"/>
<dbReference type="EMBL" id="JEMT01016134">
    <property type="protein sequence ID" value="EXX71386.1"/>
    <property type="molecule type" value="Genomic_DNA"/>
</dbReference>
<evidence type="ECO:0000313" key="4">
    <source>
        <dbReference type="Proteomes" id="UP000022910"/>
    </source>
</evidence>
<protein>
    <submittedName>
        <fullName evidence="3">Uncharacterized protein</fullName>
    </submittedName>
</protein>
<keyword evidence="2" id="KW-1133">Transmembrane helix</keyword>
<evidence type="ECO:0000256" key="2">
    <source>
        <dbReference type="SAM" id="Phobius"/>
    </source>
</evidence>
<keyword evidence="2" id="KW-0472">Membrane</keyword>
<reference evidence="3 4" key="1">
    <citation type="submission" date="2014-02" db="EMBL/GenBank/DDBJ databases">
        <title>Single nucleus genome sequencing reveals high similarity among nuclei of an endomycorrhizal fungus.</title>
        <authorList>
            <person name="Lin K."/>
            <person name="Geurts R."/>
            <person name="Zhang Z."/>
            <person name="Limpens E."/>
            <person name="Saunders D.G."/>
            <person name="Mu D."/>
            <person name="Pang E."/>
            <person name="Cao H."/>
            <person name="Cha H."/>
            <person name="Lin T."/>
            <person name="Zhou Q."/>
            <person name="Shang Y."/>
            <person name="Li Y."/>
            <person name="Ivanov S."/>
            <person name="Sharma T."/>
            <person name="Velzen R.V."/>
            <person name="Ruijter N.D."/>
            <person name="Aanen D.K."/>
            <person name="Win J."/>
            <person name="Kamoun S."/>
            <person name="Bisseling T."/>
            <person name="Huang S."/>
        </authorList>
    </citation>
    <scope>NUCLEOTIDE SEQUENCE [LARGE SCALE GENOMIC DNA]</scope>
    <source>
        <strain evidence="4">DAOM197198w</strain>
    </source>
</reference>